<dbReference type="InterPro" id="IPR023827">
    <property type="entry name" value="Peptidase_S8_Asp-AS"/>
</dbReference>
<keyword evidence="3" id="KW-0378">Hydrolase</keyword>
<feature type="region of interest" description="Disordered" evidence="6">
    <location>
        <begin position="32"/>
        <end position="68"/>
    </location>
</feature>
<dbReference type="PROSITE" id="PS00136">
    <property type="entry name" value="SUBTILASE_ASP"/>
    <property type="match status" value="1"/>
</dbReference>
<keyword evidence="9" id="KW-1185">Reference proteome</keyword>
<evidence type="ECO:0000256" key="5">
    <source>
        <dbReference type="PROSITE-ProRule" id="PRU01240"/>
    </source>
</evidence>
<organism evidence="8 9">
    <name type="scientific">Natrialba swarupiae</name>
    <dbReference type="NCBI Taxonomy" id="2448032"/>
    <lineage>
        <taxon>Archaea</taxon>
        <taxon>Methanobacteriati</taxon>
        <taxon>Methanobacteriota</taxon>
        <taxon>Stenosarchaea group</taxon>
        <taxon>Halobacteria</taxon>
        <taxon>Halobacteriales</taxon>
        <taxon>Natrialbaceae</taxon>
        <taxon>Natrialba</taxon>
    </lineage>
</organism>
<feature type="domain" description="Peptidase S8/S53" evidence="7">
    <location>
        <begin position="72"/>
        <end position="222"/>
    </location>
</feature>
<dbReference type="EMBL" id="VTAW01000001">
    <property type="protein sequence ID" value="TYT64007.1"/>
    <property type="molecule type" value="Genomic_DNA"/>
</dbReference>
<dbReference type="Gene3D" id="3.40.50.200">
    <property type="entry name" value="Peptidase S8/S53 domain"/>
    <property type="match status" value="1"/>
</dbReference>
<evidence type="ECO:0000256" key="4">
    <source>
        <dbReference type="ARBA" id="ARBA00022825"/>
    </source>
</evidence>
<dbReference type="InterPro" id="IPR035986">
    <property type="entry name" value="PKD_dom_sf"/>
</dbReference>
<evidence type="ECO:0000256" key="2">
    <source>
        <dbReference type="ARBA" id="ARBA00022670"/>
    </source>
</evidence>
<keyword evidence="2" id="KW-0645">Protease</keyword>
<dbReference type="PANTHER" id="PTHR43806:SF11">
    <property type="entry name" value="CEREVISIN-RELATED"/>
    <property type="match status" value="1"/>
</dbReference>
<evidence type="ECO:0000256" key="6">
    <source>
        <dbReference type="SAM" id="MobiDB-lite"/>
    </source>
</evidence>
<evidence type="ECO:0000313" key="9">
    <source>
        <dbReference type="Proteomes" id="UP000324104"/>
    </source>
</evidence>
<keyword evidence="4" id="KW-0720">Serine protease</keyword>
<comment type="caution">
    <text evidence="5">Lacks conserved residue(s) required for the propagation of feature annotation.</text>
</comment>
<evidence type="ECO:0000313" key="8">
    <source>
        <dbReference type="EMBL" id="TYT64007.1"/>
    </source>
</evidence>
<dbReference type="GO" id="GO:0004252">
    <property type="term" value="F:serine-type endopeptidase activity"/>
    <property type="evidence" value="ECO:0007669"/>
    <property type="project" value="InterPro"/>
</dbReference>
<dbReference type="PROSITE" id="PS00137">
    <property type="entry name" value="SUBTILASE_HIS"/>
    <property type="match status" value="1"/>
</dbReference>
<dbReference type="Gene3D" id="2.60.40.10">
    <property type="entry name" value="Immunoglobulins"/>
    <property type="match status" value="1"/>
</dbReference>
<dbReference type="GO" id="GO:0006508">
    <property type="term" value="P:proteolysis"/>
    <property type="evidence" value="ECO:0007669"/>
    <property type="project" value="UniProtKB-KW"/>
</dbReference>
<protein>
    <submittedName>
        <fullName evidence="8">S8 family serine peptidase</fullName>
    </submittedName>
</protein>
<dbReference type="InterPro" id="IPR015500">
    <property type="entry name" value="Peptidase_S8_subtilisin-rel"/>
</dbReference>
<dbReference type="InterPro" id="IPR036852">
    <property type="entry name" value="Peptidase_S8/S53_dom_sf"/>
</dbReference>
<dbReference type="SUPFAM" id="SSF52743">
    <property type="entry name" value="Subtilisin-like"/>
    <property type="match status" value="1"/>
</dbReference>
<reference evidence="8 9" key="1">
    <citation type="submission" date="2019-08" db="EMBL/GenBank/DDBJ databases">
        <title>Archaea genome.</title>
        <authorList>
            <person name="Kajale S."/>
            <person name="Shouche Y."/>
            <person name="Deshpande N."/>
            <person name="Sharma A."/>
        </authorList>
    </citation>
    <scope>NUCLEOTIDE SEQUENCE [LARGE SCALE GENOMIC DNA]</scope>
    <source>
        <strain evidence="8 9">ESP3B_9</strain>
    </source>
</reference>
<dbReference type="PANTHER" id="PTHR43806">
    <property type="entry name" value="PEPTIDASE S8"/>
    <property type="match status" value="1"/>
</dbReference>
<dbReference type="PRINTS" id="PR00723">
    <property type="entry name" value="SUBTILISIN"/>
</dbReference>
<feature type="region of interest" description="Disordered" evidence="6">
    <location>
        <begin position="288"/>
        <end position="307"/>
    </location>
</feature>
<dbReference type="Pfam" id="PF00082">
    <property type="entry name" value="Peptidase_S8"/>
    <property type="match status" value="1"/>
</dbReference>
<dbReference type="InterPro" id="IPR013783">
    <property type="entry name" value="Ig-like_fold"/>
</dbReference>
<dbReference type="AlphaFoldDB" id="A0A5D5ASR5"/>
<dbReference type="RefSeq" id="WP_149079812.1">
    <property type="nucleotide sequence ID" value="NZ_VTAW01000001.1"/>
</dbReference>
<sequence>MLSTRSLLVVATAVALVVPVVALVAVPVVDVGTDGSTLSPTDGESTGDADSAGSTSDRGSADWNQDDRSAESITVAVLDTGIDDDHPDLEGTVVDRIDLTEAAGSGERDEYGHGTHVAGVLAGTGEASDGQHVGVAPGVDLVDVRVLRAEGDGDADRIASGIEYAVDDADADVVLLSLDFGGTDEERIAESIAWAVDSGAVVVASAGNDGEPRTIGTPGTEPEAKRLDVRVVDERNESVPNATVRVGHRGEHEHLTATAETGSDGALSVGEDDVPGVALSGPTSVVVEPPADGPHVDESAGRNVTVTGENRTETVVLETPPPEAALSSNREWLLEGTPVTLEAGDSDVPAGVAEYRWDVDGDGSTDRVTNESTTRYTPDTGESEPSVTVVDAVGKTDTDSTSIRVDQVG</sequence>
<gene>
    <name evidence="8" type="ORF">FYC77_02045</name>
</gene>
<evidence type="ECO:0000256" key="1">
    <source>
        <dbReference type="ARBA" id="ARBA00011073"/>
    </source>
</evidence>
<dbReference type="PROSITE" id="PS51892">
    <property type="entry name" value="SUBTILASE"/>
    <property type="match status" value="1"/>
</dbReference>
<feature type="compositionally biased region" description="Basic and acidic residues" evidence="6">
    <location>
        <begin position="358"/>
        <end position="369"/>
    </location>
</feature>
<comment type="caution">
    <text evidence="8">The sequence shown here is derived from an EMBL/GenBank/DDBJ whole genome shotgun (WGS) entry which is preliminary data.</text>
</comment>
<dbReference type="InterPro" id="IPR050131">
    <property type="entry name" value="Peptidase_S8_subtilisin-like"/>
</dbReference>
<name>A0A5D5ASR5_9EURY</name>
<accession>A0A5D5ASR5</accession>
<dbReference type="SUPFAM" id="SSF49299">
    <property type="entry name" value="PKD domain"/>
    <property type="match status" value="1"/>
</dbReference>
<dbReference type="Proteomes" id="UP000324104">
    <property type="component" value="Unassembled WGS sequence"/>
</dbReference>
<evidence type="ECO:0000259" key="7">
    <source>
        <dbReference type="Pfam" id="PF00082"/>
    </source>
</evidence>
<dbReference type="InterPro" id="IPR000209">
    <property type="entry name" value="Peptidase_S8/S53_dom"/>
</dbReference>
<dbReference type="InterPro" id="IPR022398">
    <property type="entry name" value="Peptidase_S8_His-AS"/>
</dbReference>
<feature type="region of interest" description="Disordered" evidence="6">
    <location>
        <begin position="358"/>
        <end position="388"/>
    </location>
</feature>
<proteinExistence type="inferred from homology"/>
<evidence type="ECO:0000256" key="3">
    <source>
        <dbReference type="ARBA" id="ARBA00022801"/>
    </source>
</evidence>
<comment type="similarity">
    <text evidence="1 5">Belongs to the peptidase S8 family.</text>
</comment>